<comment type="caution">
    <text evidence="2">The sequence shown here is derived from an EMBL/GenBank/DDBJ whole genome shotgun (WGS) entry which is preliminary data.</text>
</comment>
<organism evidence="2 3">
    <name type="scientific">Aeromonas cavernicola</name>
    <dbReference type="NCBI Taxonomy" id="1006623"/>
    <lineage>
        <taxon>Bacteria</taxon>
        <taxon>Pseudomonadati</taxon>
        <taxon>Pseudomonadota</taxon>
        <taxon>Gammaproteobacteria</taxon>
        <taxon>Aeromonadales</taxon>
        <taxon>Aeromonadaceae</taxon>
        <taxon>Aeromonas</taxon>
    </lineage>
</organism>
<reference evidence="2 3" key="1">
    <citation type="submission" date="2017-11" db="EMBL/GenBank/DDBJ databases">
        <title>Draft genome sequence of environmental isolate Aeromonas cavernicola sp. nov. MDC 2508.</title>
        <authorList>
            <person name="Colston S.M."/>
            <person name="Navarro A."/>
            <person name="Martinez-Murcia A.J."/>
            <person name="Graf J."/>
        </authorList>
    </citation>
    <scope>NUCLEOTIDE SEQUENCE [LARGE SCALE GENOMIC DNA]</scope>
    <source>
        <strain evidence="2 3">MDC 2508</strain>
    </source>
</reference>
<dbReference type="RefSeq" id="WP_100293140.1">
    <property type="nucleotide sequence ID" value="NZ_PGGC01000044.1"/>
</dbReference>
<keyword evidence="1" id="KW-0732">Signal</keyword>
<name>A0A2H9U7B6_9GAMM</name>
<feature type="chain" id="PRO_5014115055" description="Amino acid ABC transporter substrate-binding protein" evidence="1">
    <location>
        <begin position="18"/>
        <end position="284"/>
    </location>
</feature>
<dbReference type="SUPFAM" id="SSF53850">
    <property type="entry name" value="Periplasmic binding protein-like II"/>
    <property type="match status" value="1"/>
</dbReference>
<sequence>MKWLIKLCVCLPMLVQAQGLIVKVPSRPVNHLEQEYQLKLLELALSHSGQPFQIKQVDLDLNQFTLQQQLSKGESINVFWMSTSSELESMFIPIPIPIFRGLEGLRLGLIHVNDQARFDRVKNVDDLKQMKVAQGVGWADNKVLRHAGIKTYSGRYSNLFRLINDGDKLDFFPRSLIAIFAERRELGAEYSNLAIEKRLVLRYSMAQLFFVSPKHPELARAIHQGLERSYADGSFMTFYKQHPRIREALASANLDQRITITLTNPDLTPLLKSIPARYWDYPPL</sequence>
<evidence type="ECO:0008006" key="4">
    <source>
        <dbReference type="Google" id="ProtNLM"/>
    </source>
</evidence>
<dbReference type="OrthoDB" id="547680at2"/>
<accession>A0A2H9U7B6</accession>
<protein>
    <recommendedName>
        <fullName evidence="4">Amino acid ABC transporter substrate-binding protein</fullName>
    </recommendedName>
</protein>
<proteinExistence type="predicted"/>
<gene>
    <name evidence="2" type="ORF">CUC53_05065</name>
</gene>
<evidence type="ECO:0000313" key="3">
    <source>
        <dbReference type="Proteomes" id="UP000235861"/>
    </source>
</evidence>
<dbReference type="EMBL" id="PGGC01000044">
    <property type="protein sequence ID" value="PJG59904.1"/>
    <property type="molecule type" value="Genomic_DNA"/>
</dbReference>
<dbReference type="AlphaFoldDB" id="A0A2H9U7B6"/>
<evidence type="ECO:0000256" key="1">
    <source>
        <dbReference type="SAM" id="SignalP"/>
    </source>
</evidence>
<feature type="signal peptide" evidence="1">
    <location>
        <begin position="1"/>
        <end position="17"/>
    </location>
</feature>
<keyword evidence="3" id="KW-1185">Reference proteome</keyword>
<dbReference type="Proteomes" id="UP000235861">
    <property type="component" value="Unassembled WGS sequence"/>
</dbReference>
<evidence type="ECO:0000313" key="2">
    <source>
        <dbReference type="EMBL" id="PJG59904.1"/>
    </source>
</evidence>